<evidence type="ECO:0000313" key="1">
    <source>
        <dbReference type="EMBL" id="RGS42021.1"/>
    </source>
</evidence>
<reference evidence="1 2" key="1">
    <citation type="submission" date="2018-08" db="EMBL/GenBank/DDBJ databases">
        <title>A genome reference for cultivated species of the human gut microbiota.</title>
        <authorList>
            <person name="Zou Y."/>
            <person name="Xue W."/>
            <person name="Luo G."/>
        </authorList>
    </citation>
    <scope>NUCLEOTIDE SEQUENCE [LARGE SCALE GENOMIC DNA]</scope>
    <source>
        <strain evidence="1 2">AF22-12AC</strain>
    </source>
</reference>
<dbReference type="AlphaFoldDB" id="A0A395V9P4"/>
<dbReference type="RefSeq" id="WP_118096336.1">
    <property type="nucleotide sequence ID" value="NZ_CAUFGO010000002.1"/>
</dbReference>
<protein>
    <submittedName>
        <fullName evidence="1">Uncharacterized protein</fullName>
    </submittedName>
</protein>
<evidence type="ECO:0000313" key="2">
    <source>
        <dbReference type="Proteomes" id="UP000266172"/>
    </source>
</evidence>
<dbReference type="Proteomes" id="UP000266172">
    <property type="component" value="Unassembled WGS sequence"/>
</dbReference>
<dbReference type="EMBL" id="QRVL01000001">
    <property type="protein sequence ID" value="RGS42021.1"/>
    <property type="molecule type" value="Genomic_DNA"/>
</dbReference>
<accession>A0A395V9P4</accession>
<organism evidence="1 2">
    <name type="scientific">Roseburia hominis</name>
    <dbReference type="NCBI Taxonomy" id="301301"/>
    <lineage>
        <taxon>Bacteria</taxon>
        <taxon>Bacillati</taxon>
        <taxon>Bacillota</taxon>
        <taxon>Clostridia</taxon>
        <taxon>Lachnospirales</taxon>
        <taxon>Lachnospiraceae</taxon>
        <taxon>Roseburia</taxon>
    </lineage>
</organism>
<sequence>MTWYDELYVGESIVHKTKRVKWKIDHNAGQIGIYVIAPASNDKNLLDIIPAAELLQKGYPKKDLKIAGLAGSYDEALEVAVSIVDEVYRNTGAFFVRSYLDEHRSGREG</sequence>
<gene>
    <name evidence="1" type="ORF">DWX93_01390</name>
</gene>
<proteinExistence type="predicted"/>
<name>A0A395V9P4_9FIRM</name>
<comment type="caution">
    <text evidence="1">The sequence shown here is derived from an EMBL/GenBank/DDBJ whole genome shotgun (WGS) entry which is preliminary data.</text>
</comment>